<gene>
    <name evidence="1" type="ORF">EKO22_08220</name>
</gene>
<name>A0AAT9JXD1_SYNEL</name>
<dbReference type="PANTHER" id="PTHR30302">
    <property type="entry name" value="HYDROGENASE 1 MATURATION PROTEASE"/>
    <property type="match status" value="1"/>
</dbReference>
<sequence>MSLVIGYGNSLRSDDGAGIAVAEAIAEWPGNEFRTIACHQLLPELAAELANEQMVIFVDAYPAPNSEDVGVELRFLSPEATTLHPHSLTPATLLGLCQQLYGRVPTAYWLLIPGHEWHFSEQLSEATLAEVQQALWLIRNWNDREALCTS</sequence>
<dbReference type="CDD" id="cd06066">
    <property type="entry name" value="H2MP_NAD-link-bidir"/>
    <property type="match status" value="1"/>
</dbReference>
<dbReference type="SUPFAM" id="SSF53163">
    <property type="entry name" value="HybD-like"/>
    <property type="match status" value="1"/>
</dbReference>
<proteinExistence type="predicted"/>
<dbReference type="InterPro" id="IPR000671">
    <property type="entry name" value="Peptidase_A31"/>
</dbReference>
<evidence type="ECO:0000313" key="1">
    <source>
        <dbReference type="EMBL" id="QFZ92343.2"/>
    </source>
</evidence>
<dbReference type="InterPro" id="IPR023430">
    <property type="entry name" value="Pept_HybD-like_dom_sf"/>
</dbReference>
<reference evidence="1" key="1">
    <citation type="submission" date="2024-01" db="EMBL/GenBank/DDBJ databases">
        <title>Synechococcus elongatus PCC 11802, a close yet different native of Synechococcus elongatus PCC 11801.</title>
        <authorList>
            <person name="Jaiswal D."/>
            <person name="Sengupta A."/>
            <person name="Sengupta S."/>
            <person name="Pakrasi H.B."/>
            <person name="Wangikar P."/>
        </authorList>
    </citation>
    <scope>NUCLEOTIDE SEQUENCE</scope>
    <source>
        <strain evidence="1">PCC 11802</strain>
    </source>
</reference>
<keyword evidence="1" id="KW-0645">Protease</keyword>
<dbReference type="AlphaFoldDB" id="A0AAT9JXD1"/>
<dbReference type="PANTHER" id="PTHR30302:SF5">
    <property type="entry name" value="SLR1876 PROTEIN"/>
    <property type="match status" value="1"/>
</dbReference>
<dbReference type="NCBIfam" id="TIGR00072">
    <property type="entry name" value="hydrog_prot"/>
    <property type="match status" value="1"/>
</dbReference>
<accession>A0AAT9JXD1</accession>
<dbReference type="GO" id="GO:0008047">
    <property type="term" value="F:enzyme activator activity"/>
    <property type="evidence" value="ECO:0007669"/>
    <property type="project" value="InterPro"/>
</dbReference>
<dbReference type="RefSeq" id="WP_208678666.1">
    <property type="nucleotide sequence ID" value="NZ_CP034671.2"/>
</dbReference>
<keyword evidence="1" id="KW-0378">Hydrolase</keyword>
<dbReference type="GO" id="GO:0004175">
    <property type="term" value="F:endopeptidase activity"/>
    <property type="evidence" value="ECO:0007669"/>
    <property type="project" value="TreeGrafter"/>
</dbReference>
<organism evidence="1">
    <name type="scientific">Synechococcus elongatus PCC 11802</name>
    <dbReference type="NCBI Taxonomy" id="2283154"/>
    <lineage>
        <taxon>Bacteria</taxon>
        <taxon>Bacillati</taxon>
        <taxon>Cyanobacteriota</taxon>
        <taxon>Cyanophyceae</taxon>
        <taxon>Synechococcales</taxon>
        <taxon>Synechococcaceae</taxon>
        <taxon>Synechococcus</taxon>
    </lineage>
</organism>
<dbReference type="EMBL" id="CP034671">
    <property type="protein sequence ID" value="QFZ92343.2"/>
    <property type="molecule type" value="Genomic_DNA"/>
</dbReference>
<dbReference type="Gene3D" id="3.40.50.1450">
    <property type="entry name" value="HybD-like"/>
    <property type="match status" value="1"/>
</dbReference>
<dbReference type="GO" id="GO:0016485">
    <property type="term" value="P:protein processing"/>
    <property type="evidence" value="ECO:0007669"/>
    <property type="project" value="TreeGrafter"/>
</dbReference>
<protein>
    <submittedName>
        <fullName evidence="1">Hydrogenase maturation protease</fullName>
    </submittedName>
</protein>